<dbReference type="Proteomes" id="UP000186246">
    <property type="component" value="Unassembled WGS sequence"/>
</dbReference>
<evidence type="ECO:0000256" key="2">
    <source>
        <dbReference type="SAM" id="SignalP"/>
    </source>
</evidence>
<sequence length="161" mass="18284">MKKIILAGFLAISTMGWSQAKNGKILELMEVMGTKQNLHNVLNTMVAQYKTSYPDIPSEFWKKAISEENVNDLFNKMIPLYSKYYTEKEINDLIVFYKTPTGKKMVETMPLVMNESMEIGQKWGMEIGSKIQAEVDAQMVTTEEVSYSPPPPPAPANPKRK</sequence>
<protein>
    <recommendedName>
        <fullName evidence="3">DUF2059 domain-containing protein</fullName>
    </recommendedName>
</protein>
<reference evidence="6" key="3">
    <citation type="submission" date="2017-01" db="EMBL/GenBank/DDBJ databases">
        <authorList>
            <person name="Varghese N."/>
            <person name="Submissions S."/>
        </authorList>
    </citation>
    <scope>NUCLEOTIDE SEQUENCE [LARGE SCALE GENOMIC DNA]</scope>
    <source>
        <strain evidence="6">DSM 21068</strain>
    </source>
</reference>
<gene>
    <name evidence="4" type="ORF">B0A70_06310</name>
    <name evidence="5" type="ORF">SAMN05421796_11213</name>
</gene>
<reference evidence="4 7" key="1">
    <citation type="submission" date="2016-11" db="EMBL/GenBank/DDBJ databases">
        <title>Whole genomes of Flavobacteriaceae.</title>
        <authorList>
            <person name="Stine C."/>
            <person name="Li C."/>
            <person name="Tadesse D."/>
        </authorList>
    </citation>
    <scope>NUCLEOTIDE SEQUENCE [LARGE SCALE GENOMIC DNA]</scope>
    <source>
        <strain evidence="4 7">DSM 21068</strain>
    </source>
</reference>
<keyword evidence="2" id="KW-0732">Signal</keyword>
<dbReference type="OrthoDB" id="1143459at2"/>
<evidence type="ECO:0000259" key="3">
    <source>
        <dbReference type="Pfam" id="PF09832"/>
    </source>
</evidence>
<evidence type="ECO:0000313" key="6">
    <source>
        <dbReference type="Proteomes" id="UP000186246"/>
    </source>
</evidence>
<feature type="domain" description="DUF2059" evidence="3">
    <location>
        <begin position="72"/>
        <end position="128"/>
    </location>
</feature>
<evidence type="ECO:0000313" key="4">
    <source>
        <dbReference type="EMBL" id="PQA95416.1"/>
    </source>
</evidence>
<dbReference type="EMBL" id="FTOJ01000012">
    <property type="protein sequence ID" value="SIT07164.1"/>
    <property type="molecule type" value="Genomic_DNA"/>
</dbReference>
<dbReference type="InterPro" id="IPR018637">
    <property type="entry name" value="DUF2059"/>
</dbReference>
<dbReference type="EMBL" id="MUGO01000007">
    <property type="protein sequence ID" value="PQA95416.1"/>
    <property type="molecule type" value="Genomic_DNA"/>
</dbReference>
<feature type="signal peptide" evidence="2">
    <location>
        <begin position="1"/>
        <end position="20"/>
    </location>
</feature>
<evidence type="ECO:0000313" key="7">
    <source>
        <dbReference type="Proteomes" id="UP000238314"/>
    </source>
</evidence>
<accession>A0A1N7P9A4</accession>
<dbReference type="Proteomes" id="UP000238314">
    <property type="component" value="Unassembled WGS sequence"/>
</dbReference>
<feature type="chain" id="PRO_5044563946" description="DUF2059 domain-containing protein" evidence="2">
    <location>
        <begin position="21"/>
        <end position="161"/>
    </location>
</feature>
<evidence type="ECO:0000313" key="5">
    <source>
        <dbReference type="EMBL" id="SIT07164.1"/>
    </source>
</evidence>
<keyword evidence="7" id="KW-1185">Reference proteome</keyword>
<organism evidence="5 6">
    <name type="scientific">Chryseobacterium piscicola</name>
    <dbReference type="NCBI Taxonomy" id="551459"/>
    <lineage>
        <taxon>Bacteria</taxon>
        <taxon>Pseudomonadati</taxon>
        <taxon>Bacteroidota</taxon>
        <taxon>Flavobacteriia</taxon>
        <taxon>Flavobacteriales</taxon>
        <taxon>Weeksellaceae</taxon>
        <taxon>Chryseobacterium group</taxon>
        <taxon>Chryseobacterium</taxon>
    </lineage>
</organism>
<proteinExistence type="predicted"/>
<dbReference type="RefSeq" id="WP_076452761.1">
    <property type="nucleotide sequence ID" value="NZ_FTOJ01000012.1"/>
</dbReference>
<name>A0A1N7P9A4_9FLAO</name>
<feature type="region of interest" description="Disordered" evidence="1">
    <location>
        <begin position="141"/>
        <end position="161"/>
    </location>
</feature>
<reference evidence="5" key="2">
    <citation type="submission" date="2017-01" db="EMBL/GenBank/DDBJ databases">
        <authorList>
            <person name="Mah S.A."/>
            <person name="Swanson W.J."/>
            <person name="Moy G.W."/>
            <person name="Vacquier V.D."/>
        </authorList>
    </citation>
    <scope>NUCLEOTIDE SEQUENCE [LARGE SCALE GENOMIC DNA]</scope>
    <source>
        <strain evidence="5">DSM 21068</strain>
    </source>
</reference>
<dbReference type="Pfam" id="PF09832">
    <property type="entry name" value="DUF2059"/>
    <property type="match status" value="1"/>
</dbReference>
<dbReference type="STRING" id="551459.SAMN05421796_11213"/>
<dbReference type="AlphaFoldDB" id="A0A1N7P9A4"/>
<feature type="compositionally biased region" description="Pro residues" evidence="1">
    <location>
        <begin position="148"/>
        <end position="161"/>
    </location>
</feature>
<evidence type="ECO:0000256" key="1">
    <source>
        <dbReference type="SAM" id="MobiDB-lite"/>
    </source>
</evidence>